<dbReference type="Proteomes" id="UP001500363">
    <property type="component" value="Unassembled WGS sequence"/>
</dbReference>
<proteinExistence type="predicted"/>
<sequence>MRAEQGDGQVLEPRRHAVDEGRADRDHGSLAGAEQGSGNAAGGKACESGEYAAECRADVETAAAVRFELA</sequence>
<evidence type="ECO:0000313" key="2">
    <source>
        <dbReference type="EMBL" id="GAA1538736.1"/>
    </source>
</evidence>
<reference evidence="2 3" key="1">
    <citation type="journal article" date="2019" name="Int. J. Syst. Evol. Microbiol.">
        <title>The Global Catalogue of Microorganisms (GCM) 10K type strain sequencing project: providing services to taxonomists for standard genome sequencing and annotation.</title>
        <authorList>
            <consortium name="The Broad Institute Genomics Platform"/>
            <consortium name="The Broad Institute Genome Sequencing Center for Infectious Disease"/>
            <person name="Wu L."/>
            <person name="Ma J."/>
        </authorList>
    </citation>
    <scope>NUCLEOTIDE SEQUENCE [LARGE SCALE GENOMIC DNA]</scope>
    <source>
        <strain evidence="2 3">JCM 14303</strain>
    </source>
</reference>
<comment type="caution">
    <text evidence="2">The sequence shown here is derived from an EMBL/GenBank/DDBJ whole genome shotgun (WGS) entry which is preliminary data.</text>
</comment>
<feature type="region of interest" description="Disordered" evidence="1">
    <location>
        <begin position="1"/>
        <end position="45"/>
    </location>
</feature>
<evidence type="ECO:0000313" key="3">
    <source>
        <dbReference type="Proteomes" id="UP001500363"/>
    </source>
</evidence>
<organism evidence="2 3">
    <name type="scientific">Kribbella lupini</name>
    <dbReference type="NCBI Taxonomy" id="291602"/>
    <lineage>
        <taxon>Bacteria</taxon>
        <taxon>Bacillati</taxon>
        <taxon>Actinomycetota</taxon>
        <taxon>Actinomycetes</taxon>
        <taxon>Propionibacteriales</taxon>
        <taxon>Kribbellaceae</taxon>
        <taxon>Kribbella</taxon>
    </lineage>
</organism>
<protein>
    <submittedName>
        <fullName evidence="2">Uncharacterized protein</fullName>
    </submittedName>
</protein>
<evidence type="ECO:0000256" key="1">
    <source>
        <dbReference type="SAM" id="MobiDB-lite"/>
    </source>
</evidence>
<name>A0ABN2BEC1_9ACTN</name>
<feature type="compositionally biased region" description="Basic and acidic residues" evidence="1">
    <location>
        <begin position="12"/>
        <end position="28"/>
    </location>
</feature>
<gene>
    <name evidence="2" type="ORF">GCM10009741_46830</name>
</gene>
<keyword evidence="3" id="KW-1185">Reference proteome</keyword>
<accession>A0ABN2BEC1</accession>
<dbReference type="EMBL" id="BAAANC010000002">
    <property type="protein sequence ID" value="GAA1538736.1"/>
    <property type="molecule type" value="Genomic_DNA"/>
</dbReference>